<evidence type="ECO:0000256" key="9">
    <source>
        <dbReference type="ARBA" id="ARBA00023125"/>
    </source>
</evidence>
<dbReference type="EMBL" id="OBML01000006">
    <property type="protein sequence ID" value="SOC10982.1"/>
    <property type="molecule type" value="Genomic_DNA"/>
</dbReference>
<proteinExistence type="inferred from homology"/>
<dbReference type="GO" id="GO:0046872">
    <property type="term" value="F:metal ion binding"/>
    <property type="evidence" value="ECO:0007669"/>
    <property type="project" value="UniProtKB-UniRule"/>
</dbReference>
<feature type="active site" description="For RuvC-like nuclease domain" evidence="12">
    <location>
        <position position="12"/>
    </location>
</feature>
<comment type="function">
    <text evidence="12">CRISPR (clustered regularly interspaced short palindromic repeat) is an adaptive immune system that provides protection against mobile genetic elements (viruses, transposable elements and conjugative plasmids). CRISPR clusters contain spacers, sequences complementary to antecedent mobile elements, and target invading nucleic acids. CRISPR clusters are transcribed and processed into CRISPR RNA (crRNA). In type II CRISPR systems correct processing of pre-crRNA requires a trans-encoded small RNA (tracrRNA), endogenous ribonuclease 3 (rnc) and this protein. The tracrRNA serves as a guide for ribonuclease 3-aided processing of pre-crRNA. Subsequently Cas9/crRNA/tracrRNA endonucleolytically cleaves linear or circular dsDNA target complementary to the spacer; Cas9 is inactive in the absence of the 2 guide RNAs (gRNA). Cas9 recognizes the protospacer adjacent motif (PAM) in the CRISPR repeat sequences to help distinguish self versus nonself, as targets within the bacterial CRISPR locus do not have PAMs. PAM recognition is also required for catalytic activity.</text>
</comment>
<keyword evidence="3" id="KW-0479">Metal-binding</keyword>
<protein>
    <recommendedName>
        <fullName evidence="12">CRISPR-associated endonuclease Cas9</fullName>
        <ecNumber evidence="12">3.1.-.-</ecNumber>
    </recommendedName>
</protein>
<evidence type="ECO:0000313" key="15">
    <source>
        <dbReference type="Proteomes" id="UP000219331"/>
    </source>
</evidence>
<organism evidence="14 15">
    <name type="scientific">Stappia indica</name>
    <dbReference type="NCBI Taxonomy" id="538381"/>
    <lineage>
        <taxon>Bacteria</taxon>
        <taxon>Pseudomonadati</taxon>
        <taxon>Pseudomonadota</taxon>
        <taxon>Alphaproteobacteria</taxon>
        <taxon>Hyphomicrobiales</taxon>
        <taxon>Stappiaceae</taxon>
        <taxon>Stappia</taxon>
    </lineage>
</organism>
<evidence type="ECO:0000256" key="3">
    <source>
        <dbReference type="ARBA" id="ARBA00022723"/>
    </source>
</evidence>
<feature type="domain" description="HNH Cas9-type" evidence="13">
    <location>
        <begin position="550"/>
        <end position="706"/>
    </location>
</feature>
<evidence type="ECO:0000256" key="12">
    <source>
        <dbReference type="HAMAP-Rule" id="MF_01480"/>
    </source>
</evidence>
<dbReference type="GO" id="GO:0051607">
    <property type="term" value="P:defense response to virus"/>
    <property type="evidence" value="ECO:0007669"/>
    <property type="project" value="UniProtKB-UniRule"/>
</dbReference>
<dbReference type="GO" id="GO:0004519">
    <property type="term" value="F:endonuclease activity"/>
    <property type="evidence" value="ECO:0007669"/>
    <property type="project" value="UniProtKB-UniRule"/>
</dbReference>
<evidence type="ECO:0000256" key="2">
    <source>
        <dbReference type="ARBA" id="ARBA00022722"/>
    </source>
</evidence>
<dbReference type="EC" id="3.1.-.-" evidence="12"/>
<evidence type="ECO:0000256" key="4">
    <source>
        <dbReference type="ARBA" id="ARBA00022759"/>
    </source>
</evidence>
<dbReference type="Gene3D" id="3.30.420.10">
    <property type="entry name" value="Ribonuclease H-like superfamily/Ribonuclease H"/>
    <property type="match status" value="3"/>
</dbReference>
<dbReference type="GO" id="GO:0003677">
    <property type="term" value="F:DNA binding"/>
    <property type="evidence" value="ECO:0007669"/>
    <property type="project" value="UniProtKB-UniRule"/>
</dbReference>
<evidence type="ECO:0000256" key="5">
    <source>
        <dbReference type="ARBA" id="ARBA00022801"/>
    </source>
</evidence>
<feature type="active site" description="Proton acceptor for HNH nuclease domain" evidence="12">
    <location>
        <position position="628"/>
    </location>
</feature>
<comment type="cofactor">
    <cofactor evidence="1">
        <name>Mg(2+)</name>
        <dbReference type="ChEBI" id="CHEBI:18420"/>
    </cofactor>
</comment>
<dbReference type="Gene3D" id="1.10.30.50">
    <property type="match status" value="1"/>
</dbReference>
<dbReference type="InterPro" id="IPR033114">
    <property type="entry name" value="HNH_CAS9"/>
</dbReference>
<keyword evidence="8 12" id="KW-0051">Antiviral defense</keyword>
<dbReference type="NCBIfam" id="TIGR01865">
    <property type="entry name" value="cas_Csn1"/>
    <property type="match status" value="1"/>
</dbReference>
<dbReference type="PROSITE" id="PS51749">
    <property type="entry name" value="HNH_CAS9"/>
    <property type="match status" value="1"/>
</dbReference>
<evidence type="ECO:0000256" key="1">
    <source>
        <dbReference type="ARBA" id="ARBA00001946"/>
    </source>
</evidence>
<keyword evidence="2 12" id="KW-0540">Nuclease</keyword>
<evidence type="ECO:0000313" key="14">
    <source>
        <dbReference type="EMBL" id="SOC10982.1"/>
    </source>
</evidence>
<keyword evidence="15" id="KW-1185">Reference proteome</keyword>
<dbReference type="GO" id="GO:0016787">
    <property type="term" value="F:hydrolase activity"/>
    <property type="evidence" value="ECO:0007669"/>
    <property type="project" value="UniProtKB-KW"/>
</dbReference>
<keyword evidence="9 12" id="KW-0238">DNA-binding</keyword>
<evidence type="ECO:0000256" key="10">
    <source>
        <dbReference type="ARBA" id="ARBA00023211"/>
    </source>
</evidence>
<keyword evidence="4 12" id="KW-0255">Endonuclease</keyword>
<comment type="subunit">
    <text evidence="11 12">Monomer. Binds crRNA and tracrRNA.</text>
</comment>
<dbReference type="InterPro" id="IPR028629">
    <property type="entry name" value="Cas9"/>
</dbReference>
<evidence type="ECO:0000259" key="13">
    <source>
        <dbReference type="PROSITE" id="PS51749"/>
    </source>
</evidence>
<evidence type="ECO:0000256" key="8">
    <source>
        <dbReference type="ARBA" id="ARBA00023118"/>
    </source>
</evidence>
<keyword evidence="5 12" id="KW-0378">Hydrolase</keyword>
<dbReference type="GO" id="GO:0043571">
    <property type="term" value="P:maintenance of CRISPR repeat elements"/>
    <property type="evidence" value="ECO:0007669"/>
    <property type="project" value="UniProtKB-UniRule"/>
</dbReference>
<dbReference type="GO" id="GO:0003723">
    <property type="term" value="F:RNA binding"/>
    <property type="evidence" value="ECO:0007669"/>
    <property type="project" value="UniProtKB-UniRule"/>
</dbReference>
<evidence type="ECO:0000256" key="7">
    <source>
        <dbReference type="ARBA" id="ARBA00022884"/>
    </source>
</evidence>
<dbReference type="HAMAP" id="MF_01480">
    <property type="entry name" value="Cas9"/>
    <property type="match status" value="1"/>
</dbReference>
<keyword evidence="7 12" id="KW-0694">RNA-binding</keyword>
<gene>
    <name evidence="12" type="primary">cas9</name>
    <name evidence="14" type="ORF">SAMN05421512_106317</name>
</gene>
<dbReference type="AlphaFoldDB" id="A0A285STC9"/>
<keyword evidence="10" id="KW-0464">Manganese</keyword>
<comment type="domain">
    <text evidence="12">Has 2 endonuclease domains. The discontinuous RuvC-like domain cleaves the target DNA noncomplementary to crRNA while the HNH nuclease domain cleaves the target DNA complementary to crRNA.</text>
</comment>
<dbReference type="InterPro" id="IPR036397">
    <property type="entry name" value="RNaseH_sf"/>
</dbReference>
<name>A0A285STC9_9HYPH</name>
<keyword evidence="6" id="KW-0460">Magnesium</keyword>
<sequence>MPALLIRTLGLDLGTNSLGWCVLETRGEPGEGGEGRIVDAGVRIFSQTEMAGREARSNESLAVGRRMARGARRRRDRYLKRRTRLLALMTDLRLMPADASEREGLVRRTDDGEDGDVSVSVFGLRAKALDRALEPHELGRVLFHLNQRRGFRSNRRTDSNDEEQGKIAEGVTRLEQAIAEEGARTYGEWLFKRRRAGLSVRARLSSDGKSYPFYPSRDALEREFDRIVAAQRPFHPEVLTADAVAALRDTIFHQRPLRPVRPGKCSYNPAEDRLPKAHPLFQAFRLLKEVNELEVVGEDQTHRKLRPEERDALVLQLRTGLNKQGKVPFSKLRRTLKLGSETRFNKESDTRKDLAGDVVHFALSQPSCFGPAWSGFPLERRAEIVERLRTEPDAAVLIDWLRTYCGLSREVAGNVASVYLPQGFGRLGQSALADLADEMTHGRDENGFGLTEAAASINVYGKTNLQTDPDRKAASLLPKYQEVLERHIPPGTGGEAHPGAPEWDEVMGRITNPTVHIALNQLRRVVNRIIARHGRPDRIAVELGRDLKLTDAGRDEVNRKLGQTTREAEALSVELRDVFRVRDNGYNRMRLRLWKELNPDQPLNRVCVYCGEAIPSAAVFTEETDIDHILPYSMTLDDGRANKILCCRPCNRIKGNRAPADVPQWRGRYDEILARSAVLPKPKRWRFAEDAMERFGGEAGFVARQLTDMQHVSRLALTYLAALYDAEEADLDGVLRRHSRIRALPGRMTEMLRRKWGLNDLLTDDDRADTAKAKNRLDHRHHAVDAAVVAATSRAMIQRIQTAAGRAEAEGAERVVAEIDPPWPGFRQELRERLRAVVVSHKPDHGTVSRKGYEAGRGQTAGRLHLDTAYGPTGERDAAGNEKVVRRIPISSLQKREDLAAIRGNEHGHSELRDRLEAATDGLSGKAFQGAVQRFAETDEKFRGIRHVRIMETRSPVWITHGNGRFRKGYLPGENLRYDLWELADGSWVAEVVSLFAAHQPGYVPRMRQEHHNARKIMSLTKGDMVAYDDPKSGERVIAKVRKFDQRNKQLYLDPHYQAGNLDRLEKEKAYAPFRPMPNPLKKVRPRQVRIDETGRVFDPGPWWEKT</sequence>
<dbReference type="Pfam" id="PF13395">
    <property type="entry name" value="HNH_4"/>
    <property type="match status" value="1"/>
</dbReference>
<comment type="similarity">
    <text evidence="12">Belongs to the CRISPR-associated Cas9 family.</text>
</comment>
<dbReference type="Proteomes" id="UP000219331">
    <property type="component" value="Unassembled WGS sequence"/>
</dbReference>
<reference evidence="14 15" key="1">
    <citation type="submission" date="2017-08" db="EMBL/GenBank/DDBJ databases">
        <authorList>
            <person name="de Groot N.N."/>
        </authorList>
    </citation>
    <scope>NUCLEOTIDE SEQUENCE [LARGE SCALE GENOMIC DNA]</scope>
    <source>
        <strain evidence="14 15">USBA 352</strain>
    </source>
</reference>
<evidence type="ECO:0000256" key="6">
    <source>
        <dbReference type="ARBA" id="ARBA00022842"/>
    </source>
</evidence>
<comment type="caution">
    <text evidence="12">Lacks conserved residue(s) required for the propagation of feature annotation.</text>
</comment>
<dbReference type="InterPro" id="IPR041383">
    <property type="entry name" value="RuvC_III"/>
</dbReference>
<accession>A0A285STC9</accession>
<dbReference type="InterPro" id="IPR003615">
    <property type="entry name" value="HNH_nuc"/>
</dbReference>
<dbReference type="Pfam" id="PF18541">
    <property type="entry name" value="RuvC_III"/>
    <property type="match status" value="1"/>
</dbReference>
<evidence type="ECO:0000256" key="11">
    <source>
        <dbReference type="ARBA" id="ARBA00046380"/>
    </source>
</evidence>